<reference evidence="2 3" key="1">
    <citation type="submission" date="2023-02" db="EMBL/GenBank/DDBJ databases">
        <title>Genome sequence of Sphingomonas naphthae.</title>
        <authorList>
            <person name="Kim S."/>
            <person name="Heo J."/>
            <person name="Kwon S.-W."/>
        </authorList>
    </citation>
    <scope>NUCLEOTIDE SEQUENCE [LARGE SCALE GENOMIC DNA]</scope>
    <source>
        <strain evidence="2 3">KACC 18716</strain>
    </source>
</reference>
<dbReference type="InterPro" id="IPR038770">
    <property type="entry name" value="Na+/solute_symporter_sf"/>
</dbReference>
<feature type="transmembrane region" description="Helical" evidence="1">
    <location>
        <begin position="97"/>
        <end position="118"/>
    </location>
</feature>
<feature type="transmembrane region" description="Helical" evidence="1">
    <location>
        <begin position="130"/>
        <end position="155"/>
    </location>
</feature>
<accession>A0ABY7TPV0</accession>
<keyword evidence="1" id="KW-0812">Transmembrane</keyword>
<dbReference type="InterPro" id="IPR016833">
    <property type="entry name" value="Put_Na-Bile_cotransptr"/>
</dbReference>
<dbReference type="EMBL" id="CP117411">
    <property type="protein sequence ID" value="WCT75272.1"/>
    <property type="molecule type" value="Genomic_DNA"/>
</dbReference>
<dbReference type="RefSeq" id="WP_273690991.1">
    <property type="nucleotide sequence ID" value="NZ_CP117411.1"/>
</dbReference>
<feature type="transmembrane region" description="Helical" evidence="1">
    <location>
        <begin position="69"/>
        <end position="91"/>
    </location>
</feature>
<name>A0ABY7TPV0_9SPHN</name>
<feature type="transmembrane region" description="Helical" evidence="1">
    <location>
        <begin position="161"/>
        <end position="181"/>
    </location>
</feature>
<sequence>MLRRLLPDPFILLLVSTVALASILPASGVGAQIVGWLATAAVVLLFFLHGAKLPREAVIAGLRHWRLHLTILSFTFLIFPLVGFGASKLFAGLMDPVLWTGILFLAALPSTVQSSIALTSLAKGNVPGAIASASASQILGIFLTPPIIGVLASAHGGGVELGSVGGILLQLLAPFVAGHLLRPWIGAFVDRNKKYIGYSDRSAILLSVYSAFSAAVIEGVWSRLPLKELGILFLVCAVLLAVMLGLTQIVTKLLGFNREDRITAIFCGTKKSIVSGIPMARVLFAGPDMGLILLPVMIFHQMQLMACAWLARRWGQETAQT</sequence>
<evidence type="ECO:0000313" key="2">
    <source>
        <dbReference type="EMBL" id="WCT75272.1"/>
    </source>
</evidence>
<keyword evidence="1" id="KW-0472">Membrane</keyword>
<keyword evidence="1" id="KW-1133">Transmembrane helix</keyword>
<proteinExistence type="predicted"/>
<dbReference type="Proteomes" id="UP001220395">
    <property type="component" value="Chromosome"/>
</dbReference>
<feature type="transmembrane region" description="Helical" evidence="1">
    <location>
        <begin position="31"/>
        <end position="48"/>
    </location>
</feature>
<feature type="transmembrane region" description="Helical" evidence="1">
    <location>
        <begin position="202"/>
        <end position="224"/>
    </location>
</feature>
<evidence type="ECO:0000256" key="1">
    <source>
        <dbReference type="SAM" id="Phobius"/>
    </source>
</evidence>
<dbReference type="Pfam" id="PF13593">
    <property type="entry name" value="SBF_like"/>
    <property type="match status" value="1"/>
</dbReference>
<dbReference type="PIRSF" id="PIRSF026166">
    <property type="entry name" value="UCP026166"/>
    <property type="match status" value="1"/>
</dbReference>
<organism evidence="2 3">
    <name type="scientific">Sphingomonas naphthae</name>
    <dbReference type="NCBI Taxonomy" id="1813468"/>
    <lineage>
        <taxon>Bacteria</taxon>
        <taxon>Pseudomonadati</taxon>
        <taxon>Pseudomonadota</taxon>
        <taxon>Alphaproteobacteria</taxon>
        <taxon>Sphingomonadales</taxon>
        <taxon>Sphingomonadaceae</taxon>
        <taxon>Sphingomonas</taxon>
    </lineage>
</organism>
<protein>
    <submittedName>
        <fullName evidence="2">Bile acid:sodium symporter</fullName>
    </submittedName>
</protein>
<feature type="transmembrane region" description="Helical" evidence="1">
    <location>
        <begin position="230"/>
        <end position="250"/>
    </location>
</feature>
<dbReference type="Gene3D" id="1.20.1530.20">
    <property type="match status" value="1"/>
</dbReference>
<keyword evidence="3" id="KW-1185">Reference proteome</keyword>
<gene>
    <name evidence="2" type="ORF">PQ455_08655</name>
</gene>
<evidence type="ECO:0000313" key="3">
    <source>
        <dbReference type="Proteomes" id="UP001220395"/>
    </source>
</evidence>
<dbReference type="PANTHER" id="PTHR18640:SF5">
    <property type="entry name" value="SODIUM_BILE ACID COTRANSPORTER 7"/>
    <property type="match status" value="1"/>
</dbReference>
<dbReference type="PANTHER" id="PTHR18640">
    <property type="entry name" value="SOLUTE CARRIER FAMILY 10 MEMBER 7"/>
    <property type="match status" value="1"/>
</dbReference>